<gene>
    <name evidence="1" type="ORF">RFI_14734</name>
</gene>
<keyword evidence="2" id="KW-1185">Reference proteome</keyword>
<reference evidence="1 2" key="1">
    <citation type="journal article" date="2013" name="Curr. Biol.">
        <title>The Genome of the Foraminiferan Reticulomyxa filosa.</title>
        <authorList>
            <person name="Glockner G."/>
            <person name="Hulsmann N."/>
            <person name="Schleicher M."/>
            <person name="Noegel A.A."/>
            <person name="Eichinger L."/>
            <person name="Gallinger C."/>
            <person name="Pawlowski J."/>
            <person name="Sierra R."/>
            <person name="Euteneuer U."/>
            <person name="Pillet L."/>
            <person name="Moustafa A."/>
            <person name="Platzer M."/>
            <person name="Groth M."/>
            <person name="Szafranski K."/>
            <person name="Schliwa M."/>
        </authorList>
    </citation>
    <scope>NUCLEOTIDE SEQUENCE [LARGE SCALE GENOMIC DNA]</scope>
</reference>
<sequence length="169" mass="19007">DSFVWALGNLIRGSAHVICWQGHNDERQRQARCHLKRLLTVIGPLTRLYKDITKQLDLNGDTDETDNRDKAKDNQAEACYYSILVEITHVLWFVSGYENHSASPSSTVTNNNIDNCCCNDEDVIQLIVDANILPGIFQHLAKGKLCPVALMSASIRLFGQISAGFFFFF</sequence>
<dbReference type="AlphaFoldDB" id="X6N865"/>
<protein>
    <submittedName>
        <fullName evidence="1">Uncharacterized protein</fullName>
    </submittedName>
</protein>
<feature type="non-terminal residue" evidence="1">
    <location>
        <position position="1"/>
    </location>
</feature>
<accession>X6N865</accession>
<proteinExistence type="predicted"/>
<evidence type="ECO:0000313" key="1">
    <source>
        <dbReference type="EMBL" id="ETO22465.1"/>
    </source>
</evidence>
<organism evidence="1 2">
    <name type="scientific">Reticulomyxa filosa</name>
    <dbReference type="NCBI Taxonomy" id="46433"/>
    <lineage>
        <taxon>Eukaryota</taxon>
        <taxon>Sar</taxon>
        <taxon>Rhizaria</taxon>
        <taxon>Retaria</taxon>
        <taxon>Foraminifera</taxon>
        <taxon>Monothalamids</taxon>
        <taxon>Reticulomyxidae</taxon>
        <taxon>Reticulomyxa</taxon>
    </lineage>
</organism>
<comment type="caution">
    <text evidence="1">The sequence shown here is derived from an EMBL/GenBank/DDBJ whole genome shotgun (WGS) entry which is preliminary data.</text>
</comment>
<feature type="non-terminal residue" evidence="1">
    <location>
        <position position="169"/>
    </location>
</feature>
<evidence type="ECO:0000313" key="2">
    <source>
        <dbReference type="Proteomes" id="UP000023152"/>
    </source>
</evidence>
<name>X6N865_RETFI</name>
<dbReference type="Proteomes" id="UP000023152">
    <property type="component" value="Unassembled WGS sequence"/>
</dbReference>
<dbReference type="EMBL" id="ASPP01010714">
    <property type="protein sequence ID" value="ETO22465.1"/>
    <property type="molecule type" value="Genomic_DNA"/>
</dbReference>